<evidence type="ECO:0000313" key="1">
    <source>
        <dbReference type="EMBL" id="OGL66532.1"/>
    </source>
</evidence>
<dbReference type="EMBL" id="MGDT01000007">
    <property type="protein sequence ID" value="OGL66532.1"/>
    <property type="molecule type" value="Genomic_DNA"/>
</dbReference>
<protein>
    <submittedName>
        <fullName evidence="1">Uncharacterized protein</fullName>
    </submittedName>
</protein>
<gene>
    <name evidence="1" type="ORF">A2856_02475</name>
</gene>
<name>A0A1F7TKP2_9BACT</name>
<evidence type="ECO:0000313" key="2">
    <source>
        <dbReference type="Proteomes" id="UP000177885"/>
    </source>
</evidence>
<dbReference type="Proteomes" id="UP000177885">
    <property type="component" value="Unassembled WGS sequence"/>
</dbReference>
<dbReference type="AlphaFoldDB" id="A0A1F7TKP2"/>
<sequence length="174" mass="19291">MAVEQGKEGLAPVGGEIRVEQTPVREAAVEAGREVVNELEELGELEGKRVQTEAAPSPTAVQAVQRVIAAPKDRMVQEIESVLSEGLEELYKQLSPEERTKFKAKGEETARTLRDLLSQTKINAVKVLRAISDWLKVLSDRANKFYLEQEAKIKTDKLILLAEAERREGENAVA</sequence>
<dbReference type="STRING" id="1802385.A2856_02475"/>
<comment type="caution">
    <text evidence="1">The sequence shown here is derived from an EMBL/GenBank/DDBJ whole genome shotgun (WGS) entry which is preliminary data.</text>
</comment>
<accession>A0A1F7TKP2</accession>
<organism evidence="1 2">
    <name type="scientific">Candidatus Uhrbacteria bacterium RIFCSPHIGHO2_01_FULL_63_20</name>
    <dbReference type="NCBI Taxonomy" id="1802385"/>
    <lineage>
        <taxon>Bacteria</taxon>
        <taxon>Candidatus Uhriibacteriota</taxon>
    </lineage>
</organism>
<proteinExistence type="predicted"/>
<reference evidence="1 2" key="1">
    <citation type="journal article" date="2016" name="Nat. Commun.">
        <title>Thousands of microbial genomes shed light on interconnected biogeochemical processes in an aquifer system.</title>
        <authorList>
            <person name="Anantharaman K."/>
            <person name="Brown C.T."/>
            <person name="Hug L.A."/>
            <person name="Sharon I."/>
            <person name="Castelle C.J."/>
            <person name="Probst A.J."/>
            <person name="Thomas B.C."/>
            <person name="Singh A."/>
            <person name="Wilkins M.J."/>
            <person name="Karaoz U."/>
            <person name="Brodie E.L."/>
            <person name="Williams K.H."/>
            <person name="Hubbard S.S."/>
            <person name="Banfield J.F."/>
        </authorList>
    </citation>
    <scope>NUCLEOTIDE SEQUENCE [LARGE SCALE GENOMIC DNA]</scope>
</reference>